<dbReference type="EMBL" id="BDSP01000052">
    <property type="protein sequence ID" value="GAX12458.1"/>
    <property type="molecule type" value="Genomic_DNA"/>
</dbReference>
<name>A0A1Z5JFC6_FISSO</name>
<dbReference type="AlphaFoldDB" id="A0A1Z5JFC6"/>
<dbReference type="OrthoDB" id="42854at2759"/>
<evidence type="ECO:0000313" key="1">
    <source>
        <dbReference type="EMBL" id="GAX12458.1"/>
    </source>
</evidence>
<sequence length="799" mass="89870">MFFLWTSSSFVRTTFFIDPLLHCLKDCSVPVSCSLRAHTFTRLPPVKIRQVVALFFLLTNASSKRKESSLEKPQSSFSFPRKLVGPLPTFHDPRNEASTNNASSTAANGYYNICKEASLTFHSWISRDACPQYKLRVVGDYRNAVQEIMHHNYGAFLKQHSNDLIVAPPAIMISLATSLQVREQIAEKHLGLEDSFDTKQRYIINVLQYCQNALQFANRIATLVKKEREEAGGVVDKISGWLTNLTLIDKEDRNWSDIDRDIKDGKFPLYSGVKVEQELCIYHVVLNGDDRFQATALLLTLDDLMGTIHDHYALLKAFMRGKHPKQQETSCIQLVLECAAVANVATKSVQRVEEELAKNHPHLSTFYHVLALLFLENDYDKFNKIMDKKKLKKDPHMTLNFIARIVERSFQEGFGLDKPICEAKKHFAEQSGLPHQLVKDVSPDFEMECLFETLRDFELNAGTVANPSLSAEYAAMGLKPNTWMSKYKHIGGDFSILNTQKFAQMSLNAMATRNSPLVQLGFSGLPFDENTNPATGIRGDLDERFMHLIFPVIILLCNNEPLDYLPHRSSLMTVFDLVREHLIEDSTKAVPIALSFGLHAVLMSIFVLQGDGNLATVAVQTKQSYDKLFAQLQGVADRSTLSKNAPRMAELIELYGSLGGLPYQMDNAPGEIQSQDEMLAFWNPLVGGEYMLCSTYLCSIEFGTATFNSLCQLKFVLHLYNALRLRDPSLIIPLLRGLDTIFMNSKSVWVGLEPDLGSCCNVFYMALGIDATSAARLASERGTYEDFFRVFSSSQGIRG</sequence>
<accession>A0A1Z5JFC6</accession>
<comment type="caution">
    <text evidence="1">The sequence shown here is derived from an EMBL/GenBank/DDBJ whole genome shotgun (WGS) entry which is preliminary data.</text>
</comment>
<organism evidence="1 2">
    <name type="scientific">Fistulifera solaris</name>
    <name type="common">Oleaginous diatom</name>
    <dbReference type="NCBI Taxonomy" id="1519565"/>
    <lineage>
        <taxon>Eukaryota</taxon>
        <taxon>Sar</taxon>
        <taxon>Stramenopiles</taxon>
        <taxon>Ochrophyta</taxon>
        <taxon>Bacillariophyta</taxon>
        <taxon>Bacillariophyceae</taxon>
        <taxon>Bacillariophycidae</taxon>
        <taxon>Naviculales</taxon>
        <taxon>Naviculaceae</taxon>
        <taxon>Fistulifera</taxon>
    </lineage>
</organism>
<keyword evidence="2" id="KW-1185">Reference proteome</keyword>
<dbReference type="InParanoid" id="A0A1Z5JFC6"/>
<gene>
    <name evidence="1" type="ORF">FisN_24Hu032</name>
</gene>
<evidence type="ECO:0000313" key="2">
    <source>
        <dbReference type="Proteomes" id="UP000198406"/>
    </source>
</evidence>
<proteinExistence type="predicted"/>
<reference evidence="1 2" key="1">
    <citation type="journal article" date="2015" name="Plant Cell">
        <title>Oil accumulation by the oleaginous diatom Fistulifera solaris as revealed by the genome and transcriptome.</title>
        <authorList>
            <person name="Tanaka T."/>
            <person name="Maeda Y."/>
            <person name="Veluchamy A."/>
            <person name="Tanaka M."/>
            <person name="Abida H."/>
            <person name="Marechal E."/>
            <person name="Bowler C."/>
            <person name="Muto M."/>
            <person name="Sunaga Y."/>
            <person name="Tanaka M."/>
            <person name="Yoshino T."/>
            <person name="Taniguchi T."/>
            <person name="Fukuda Y."/>
            <person name="Nemoto M."/>
            <person name="Matsumoto M."/>
            <person name="Wong P.S."/>
            <person name="Aburatani S."/>
            <person name="Fujibuchi W."/>
        </authorList>
    </citation>
    <scope>NUCLEOTIDE SEQUENCE [LARGE SCALE GENOMIC DNA]</scope>
    <source>
        <strain evidence="1 2">JPCC DA0580</strain>
    </source>
</reference>
<protein>
    <submittedName>
        <fullName evidence="1">Uncharacterized protein</fullName>
    </submittedName>
</protein>
<dbReference type="Proteomes" id="UP000198406">
    <property type="component" value="Unassembled WGS sequence"/>
</dbReference>